<dbReference type="EMBL" id="JALPRK010000004">
    <property type="protein sequence ID" value="MCK8486908.1"/>
    <property type="molecule type" value="Genomic_DNA"/>
</dbReference>
<dbReference type="RefSeq" id="WP_248551110.1">
    <property type="nucleotide sequence ID" value="NZ_JALPRK010000004.1"/>
</dbReference>
<accession>A0A9X1Y0A8</accession>
<keyword evidence="1" id="KW-0175">Coiled coil</keyword>
<evidence type="ECO:0000256" key="2">
    <source>
        <dbReference type="SAM" id="SignalP"/>
    </source>
</evidence>
<evidence type="ECO:0000313" key="3">
    <source>
        <dbReference type="EMBL" id="MCK8486908.1"/>
    </source>
</evidence>
<comment type="caution">
    <text evidence="3">The sequence shown here is derived from an EMBL/GenBank/DDBJ whole genome shotgun (WGS) entry which is preliminary data.</text>
</comment>
<dbReference type="AlphaFoldDB" id="A0A9X1Y0A8"/>
<feature type="coiled-coil region" evidence="1">
    <location>
        <begin position="42"/>
        <end position="78"/>
    </location>
</feature>
<organism evidence="3 4">
    <name type="scientific">Paenibacillus mellifer</name>
    <dbReference type="NCBI Taxonomy" id="2937794"/>
    <lineage>
        <taxon>Bacteria</taxon>
        <taxon>Bacillati</taxon>
        <taxon>Bacillota</taxon>
        <taxon>Bacilli</taxon>
        <taxon>Bacillales</taxon>
        <taxon>Paenibacillaceae</taxon>
        <taxon>Paenibacillus</taxon>
    </lineage>
</organism>
<name>A0A9X1Y0A8_9BACL</name>
<dbReference type="Proteomes" id="UP001139534">
    <property type="component" value="Unassembled WGS sequence"/>
</dbReference>
<gene>
    <name evidence="3" type="ORF">M0651_06925</name>
</gene>
<reference evidence="3" key="1">
    <citation type="submission" date="2022-04" db="EMBL/GenBank/DDBJ databases">
        <authorList>
            <person name="Seo M.-J."/>
        </authorList>
    </citation>
    <scope>NUCLEOTIDE SEQUENCE</scope>
    <source>
        <strain evidence="3">MBLB2552</strain>
    </source>
</reference>
<feature type="signal peptide" evidence="2">
    <location>
        <begin position="1"/>
        <end position="26"/>
    </location>
</feature>
<evidence type="ECO:0000313" key="4">
    <source>
        <dbReference type="Proteomes" id="UP001139534"/>
    </source>
</evidence>
<protein>
    <submittedName>
        <fullName evidence="3">Uncharacterized protein</fullName>
    </submittedName>
</protein>
<proteinExistence type="predicted"/>
<sequence>MKSQKRFVSLLVILSLVLAFPLVSNAQDVENEDAHFKIQANLNQINETIRSLDEKIEAANYEDKKQVLKEMKQSLVRTREHLVIAPNDTIGTFDVNKSVWFAHEGDEIFHMNESSHETGHIANLTVELANVTFGSGFDWSGESGSYWTASTPYSVNNLKNSLTFTATGIAISGNLKGASFSGAASGSASISTEGSDTWITTQTWDANSSGSTIRAAFSSSSTMKKYSYSSPDTTLATITFYDPSF</sequence>
<feature type="chain" id="PRO_5040916064" evidence="2">
    <location>
        <begin position="27"/>
        <end position="245"/>
    </location>
</feature>
<keyword evidence="4" id="KW-1185">Reference proteome</keyword>
<evidence type="ECO:0000256" key="1">
    <source>
        <dbReference type="SAM" id="Coils"/>
    </source>
</evidence>
<keyword evidence="2" id="KW-0732">Signal</keyword>